<comment type="caution">
    <text evidence="9">The sequence shown here is derived from an EMBL/GenBank/DDBJ whole genome shotgun (WGS) entry which is preliminary data.</text>
</comment>
<evidence type="ECO:0000256" key="2">
    <source>
        <dbReference type="ARBA" id="ARBA00022448"/>
    </source>
</evidence>
<keyword evidence="5 7" id="KW-1133">Transmembrane helix</keyword>
<feature type="transmembrane region" description="Helical" evidence="7">
    <location>
        <begin position="105"/>
        <end position="129"/>
    </location>
</feature>
<evidence type="ECO:0000256" key="6">
    <source>
        <dbReference type="ARBA" id="ARBA00023136"/>
    </source>
</evidence>
<dbReference type="EMBL" id="JACRSQ010000010">
    <property type="protein sequence ID" value="MBC8543524.1"/>
    <property type="molecule type" value="Genomic_DNA"/>
</dbReference>
<evidence type="ECO:0000256" key="1">
    <source>
        <dbReference type="ARBA" id="ARBA00004651"/>
    </source>
</evidence>
<dbReference type="Gene3D" id="1.10.3720.10">
    <property type="entry name" value="MetI-like"/>
    <property type="match status" value="1"/>
</dbReference>
<evidence type="ECO:0000256" key="5">
    <source>
        <dbReference type="ARBA" id="ARBA00022989"/>
    </source>
</evidence>
<dbReference type="PANTHER" id="PTHR43744:SF12">
    <property type="entry name" value="ABC TRANSPORTER PERMEASE PROTEIN MG189-RELATED"/>
    <property type="match status" value="1"/>
</dbReference>
<keyword evidence="4 7" id="KW-0812">Transmembrane</keyword>
<dbReference type="PANTHER" id="PTHR43744">
    <property type="entry name" value="ABC TRANSPORTER PERMEASE PROTEIN MG189-RELATED-RELATED"/>
    <property type="match status" value="1"/>
</dbReference>
<evidence type="ECO:0000313" key="10">
    <source>
        <dbReference type="Proteomes" id="UP000657006"/>
    </source>
</evidence>
<organism evidence="9 10">
    <name type="scientific">Bianquea renquensis</name>
    <dbReference type="NCBI Taxonomy" id="2763661"/>
    <lineage>
        <taxon>Bacteria</taxon>
        <taxon>Bacillati</taxon>
        <taxon>Bacillota</taxon>
        <taxon>Clostridia</taxon>
        <taxon>Eubacteriales</taxon>
        <taxon>Bianqueaceae</taxon>
        <taxon>Bianquea</taxon>
    </lineage>
</organism>
<dbReference type="InterPro" id="IPR000515">
    <property type="entry name" value="MetI-like"/>
</dbReference>
<dbReference type="PROSITE" id="PS50928">
    <property type="entry name" value="ABC_TM1"/>
    <property type="match status" value="1"/>
</dbReference>
<keyword evidence="2 7" id="KW-0813">Transport</keyword>
<proteinExistence type="inferred from homology"/>
<feature type="transmembrane region" description="Helical" evidence="7">
    <location>
        <begin position="12"/>
        <end position="34"/>
    </location>
</feature>
<sequence>MKPSIGLRALSTAVLLFFVFVTGFPFLIMVSVSLQSMSQVYSRELILFPSNPQFINYKTAMSNGNWARYLWNSLYVTGMATILSLFINALTGYTFARMRFKGRRFLFFLLLIGMMIPPQVTMVPLFSMMRHFPLAGGNTIFGQGGTGLVNTYTGLILPYIAGSFGVFLCRQFYVSFPRELDEAATIDGCSRFGTFVRVYLPLSGSILASLTILKVTGMWNEYTWPLIMTVASSDRVKTVQIALTSFRNEGEIFWNQLMAATLVVTAVVGVIFLCLQKYFVAGIMAGGVKE</sequence>
<accession>A0A926DUB8</accession>
<dbReference type="CDD" id="cd06261">
    <property type="entry name" value="TM_PBP2"/>
    <property type="match status" value="1"/>
</dbReference>
<dbReference type="AlphaFoldDB" id="A0A926DUB8"/>
<evidence type="ECO:0000256" key="3">
    <source>
        <dbReference type="ARBA" id="ARBA00022475"/>
    </source>
</evidence>
<dbReference type="SUPFAM" id="SSF161098">
    <property type="entry name" value="MetI-like"/>
    <property type="match status" value="1"/>
</dbReference>
<evidence type="ECO:0000256" key="7">
    <source>
        <dbReference type="RuleBase" id="RU363032"/>
    </source>
</evidence>
<dbReference type="RefSeq" id="WP_249289667.1">
    <property type="nucleotide sequence ID" value="NZ_JACRSQ010000010.1"/>
</dbReference>
<name>A0A926DUB8_9FIRM</name>
<comment type="similarity">
    <text evidence="7">Belongs to the binding-protein-dependent transport system permease family.</text>
</comment>
<reference evidence="9" key="1">
    <citation type="submission" date="2020-08" db="EMBL/GenBank/DDBJ databases">
        <title>Genome public.</title>
        <authorList>
            <person name="Liu C."/>
            <person name="Sun Q."/>
        </authorList>
    </citation>
    <scope>NUCLEOTIDE SEQUENCE</scope>
    <source>
        <strain evidence="9">NSJ-32</strain>
    </source>
</reference>
<evidence type="ECO:0000259" key="8">
    <source>
        <dbReference type="PROSITE" id="PS50928"/>
    </source>
</evidence>
<feature type="domain" description="ABC transmembrane type-1" evidence="8">
    <location>
        <begin position="70"/>
        <end position="275"/>
    </location>
</feature>
<evidence type="ECO:0000256" key="4">
    <source>
        <dbReference type="ARBA" id="ARBA00022692"/>
    </source>
</evidence>
<dbReference type="GO" id="GO:0005886">
    <property type="term" value="C:plasma membrane"/>
    <property type="evidence" value="ECO:0007669"/>
    <property type="project" value="UniProtKB-SubCell"/>
</dbReference>
<keyword evidence="10" id="KW-1185">Reference proteome</keyword>
<dbReference type="GO" id="GO:0055085">
    <property type="term" value="P:transmembrane transport"/>
    <property type="evidence" value="ECO:0007669"/>
    <property type="project" value="InterPro"/>
</dbReference>
<dbReference type="Proteomes" id="UP000657006">
    <property type="component" value="Unassembled WGS sequence"/>
</dbReference>
<dbReference type="InterPro" id="IPR035906">
    <property type="entry name" value="MetI-like_sf"/>
</dbReference>
<feature type="transmembrane region" description="Helical" evidence="7">
    <location>
        <begin position="198"/>
        <end position="219"/>
    </location>
</feature>
<feature type="transmembrane region" description="Helical" evidence="7">
    <location>
        <begin position="149"/>
        <end position="169"/>
    </location>
</feature>
<feature type="transmembrane region" description="Helical" evidence="7">
    <location>
        <begin position="253"/>
        <end position="275"/>
    </location>
</feature>
<protein>
    <submittedName>
        <fullName evidence="9">Carbohydrate ABC transporter permease</fullName>
    </submittedName>
</protein>
<evidence type="ECO:0000313" key="9">
    <source>
        <dbReference type="EMBL" id="MBC8543524.1"/>
    </source>
</evidence>
<gene>
    <name evidence="9" type="ORF">H8730_08205</name>
</gene>
<comment type="subcellular location">
    <subcellularLocation>
        <location evidence="1 7">Cell membrane</location>
        <topology evidence="1 7">Multi-pass membrane protein</topology>
    </subcellularLocation>
</comment>
<keyword evidence="3" id="KW-1003">Cell membrane</keyword>
<feature type="transmembrane region" description="Helical" evidence="7">
    <location>
        <begin position="69"/>
        <end position="93"/>
    </location>
</feature>
<dbReference type="Pfam" id="PF00528">
    <property type="entry name" value="BPD_transp_1"/>
    <property type="match status" value="1"/>
</dbReference>
<keyword evidence="6 7" id="KW-0472">Membrane</keyword>